<name>A0A5C3PB33_9APHY</name>
<proteinExistence type="predicted"/>
<keyword evidence="2" id="KW-1185">Reference proteome</keyword>
<dbReference type="Proteomes" id="UP000308197">
    <property type="component" value="Unassembled WGS sequence"/>
</dbReference>
<dbReference type="EMBL" id="ML211199">
    <property type="protein sequence ID" value="TFK86451.1"/>
    <property type="molecule type" value="Genomic_DNA"/>
</dbReference>
<sequence>MWDESLSIWKFRRCLRFGPERTVGCSVSYKVQIVSLIVSIALHGGGRGEQARQNASQDDVRISVIAFGMTGDPCLHLPQKPGHDDSLYSQRSLRAVVTSRGIQVSHLYLAGQRNRIAV</sequence>
<gene>
    <name evidence="1" type="ORF">K466DRAFT_151597</name>
</gene>
<evidence type="ECO:0000313" key="2">
    <source>
        <dbReference type="Proteomes" id="UP000308197"/>
    </source>
</evidence>
<reference evidence="1 2" key="1">
    <citation type="journal article" date="2019" name="Nat. Ecol. Evol.">
        <title>Megaphylogeny resolves global patterns of mushroom evolution.</title>
        <authorList>
            <person name="Varga T."/>
            <person name="Krizsan K."/>
            <person name="Foldi C."/>
            <person name="Dima B."/>
            <person name="Sanchez-Garcia M."/>
            <person name="Sanchez-Ramirez S."/>
            <person name="Szollosi G.J."/>
            <person name="Szarkandi J.G."/>
            <person name="Papp V."/>
            <person name="Albert L."/>
            <person name="Andreopoulos W."/>
            <person name="Angelini C."/>
            <person name="Antonin V."/>
            <person name="Barry K.W."/>
            <person name="Bougher N.L."/>
            <person name="Buchanan P."/>
            <person name="Buyck B."/>
            <person name="Bense V."/>
            <person name="Catcheside P."/>
            <person name="Chovatia M."/>
            <person name="Cooper J."/>
            <person name="Damon W."/>
            <person name="Desjardin D."/>
            <person name="Finy P."/>
            <person name="Geml J."/>
            <person name="Haridas S."/>
            <person name="Hughes K."/>
            <person name="Justo A."/>
            <person name="Karasinski D."/>
            <person name="Kautmanova I."/>
            <person name="Kiss B."/>
            <person name="Kocsube S."/>
            <person name="Kotiranta H."/>
            <person name="LaButti K.M."/>
            <person name="Lechner B.E."/>
            <person name="Liimatainen K."/>
            <person name="Lipzen A."/>
            <person name="Lukacs Z."/>
            <person name="Mihaltcheva S."/>
            <person name="Morgado L.N."/>
            <person name="Niskanen T."/>
            <person name="Noordeloos M.E."/>
            <person name="Ohm R.A."/>
            <person name="Ortiz-Santana B."/>
            <person name="Ovrebo C."/>
            <person name="Racz N."/>
            <person name="Riley R."/>
            <person name="Savchenko A."/>
            <person name="Shiryaev A."/>
            <person name="Soop K."/>
            <person name="Spirin V."/>
            <person name="Szebenyi C."/>
            <person name="Tomsovsky M."/>
            <person name="Tulloss R.E."/>
            <person name="Uehling J."/>
            <person name="Grigoriev I.V."/>
            <person name="Vagvolgyi C."/>
            <person name="Papp T."/>
            <person name="Martin F.M."/>
            <person name="Miettinen O."/>
            <person name="Hibbett D.S."/>
            <person name="Nagy L.G."/>
        </authorList>
    </citation>
    <scope>NUCLEOTIDE SEQUENCE [LARGE SCALE GENOMIC DNA]</scope>
    <source>
        <strain evidence="1 2">HHB13444</strain>
    </source>
</reference>
<dbReference type="AlphaFoldDB" id="A0A5C3PB33"/>
<organism evidence="1 2">
    <name type="scientific">Polyporus arcularius HHB13444</name>
    <dbReference type="NCBI Taxonomy" id="1314778"/>
    <lineage>
        <taxon>Eukaryota</taxon>
        <taxon>Fungi</taxon>
        <taxon>Dikarya</taxon>
        <taxon>Basidiomycota</taxon>
        <taxon>Agaricomycotina</taxon>
        <taxon>Agaricomycetes</taxon>
        <taxon>Polyporales</taxon>
        <taxon>Polyporaceae</taxon>
        <taxon>Polyporus</taxon>
    </lineage>
</organism>
<evidence type="ECO:0000313" key="1">
    <source>
        <dbReference type="EMBL" id="TFK86451.1"/>
    </source>
</evidence>
<protein>
    <submittedName>
        <fullName evidence="1">Uncharacterized protein</fullName>
    </submittedName>
</protein>
<dbReference type="InParanoid" id="A0A5C3PB33"/>
<accession>A0A5C3PB33</accession>